<keyword evidence="1 2" id="KW-0238">DNA-binding</keyword>
<dbReference type="GO" id="GO:0003677">
    <property type="term" value="F:DNA binding"/>
    <property type="evidence" value="ECO:0007669"/>
    <property type="project" value="UniProtKB-UniRule"/>
</dbReference>
<keyword evidence="6" id="KW-1185">Reference proteome</keyword>
<dbReference type="GO" id="GO:0005634">
    <property type="term" value="C:nucleus"/>
    <property type="evidence" value="ECO:0007669"/>
    <property type="project" value="UniProtKB-SubCell"/>
</dbReference>
<feature type="compositionally biased region" description="Polar residues" evidence="3">
    <location>
        <begin position="37"/>
        <end position="52"/>
    </location>
</feature>
<dbReference type="AlphaFoldDB" id="A0AAV2IM48"/>
<evidence type="ECO:0000256" key="1">
    <source>
        <dbReference type="PROSITE-ProRule" id="PRU00108"/>
    </source>
</evidence>
<dbReference type="PROSITE" id="PS50071">
    <property type="entry name" value="HOMEOBOX_2"/>
    <property type="match status" value="1"/>
</dbReference>
<evidence type="ECO:0000256" key="3">
    <source>
        <dbReference type="SAM" id="MobiDB-lite"/>
    </source>
</evidence>
<comment type="caution">
    <text evidence="5">The sequence shown here is derived from an EMBL/GenBank/DDBJ whole genome shotgun (WGS) entry which is preliminary data.</text>
</comment>
<evidence type="ECO:0000259" key="4">
    <source>
        <dbReference type="PROSITE" id="PS50071"/>
    </source>
</evidence>
<dbReference type="Proteomes" id="UP001497497">
    <property type="component" value="Unassembled WGS sequence"/>
</dbReference>
<feature type="domain" description="Homeobox" evidence="4">
    <location>
        <begin position="43"/>
        <end position="97"/>
    </location>
</feature>
<dbReference type="SUPFAM" id="SSF46689">
    <property type="entry name" value="Homeodomain-like"/>
    <property type="match status" value="1"/>
</dbReference>
<evidence type="ECO:0000313" key="5">
    <source>
        <dbReference type="EMBL" id="CAL1546900.1"/>
    </source>
</evidence>
<feature type="DNA-binding region" description="Homeobox" evidence="1">
    <location>
        <begin position="45"/>
        <end position="98"/>
    </location>
</feature>
<gene>
    <name evidence="5" type="ORF">GSLYS_00020277001</name>
</gene>
<dbReference type="CDD" id="cd00086">
    <property type="entry name" value="homeodomain"/>
    <property type="match status" value="1"/>
</dbReference>
<feature type="region of interest" description="Disordered" evidence="3">
    <location>
        <begin position="1"/>
        <end position="52"/>
    </location>
</feature>
<keyword evidence="1 2" id="KW-0371">Homeobox</keyword>
<dbReference type="Gene3D" id="1.10.10.60">
    <property type="entry name" value="Homeodomain-like"/>
    <property type="match status" value="1"/>
</dbReference>
<dbReference type="EMBL" id="CAXITT010000877">
    <property type="protein sequence ID" value="CAL1546900.1"/>
    <property type="molecule type" value="Genomic_DNA"/>
</dbReference>
<comment type="subcellular location">
    <subcellularLocation>
        <location evidence="1 2">Nucleus</location>
    </subcellularLocation>
</comment>
<organism evidence="5 6">
    <name type="scientific">Lymnaea stagnalis</name>
    <name type="common">Great pond snail</name>
    <name type="synonym">Helix stagnalis</name>
    <dbReference type="NCBI Taxonomy" id="6523"/>
    <lineage>
        <taxon>Eukaryota</taxon>
        <taxon>Metazoa</taxon>
        <taxon>Spiralia</taxon>
        <taxon>Lophotrochozoa</taxon>
        <taxon>Mollusca</taxon>
        <taxon>Gastropoda</taxon>
        <taxon>Heterobranchia</taxon>
        <taxon>Euthyneura</taxon>
        <taxon>Panpulmonata</taxon>
        <taxon>Hygrophila</taxon>
        <taxon>Lymnaeoidea</taxon>
        <taxon>Lymnaeidae</taxon>
        <taxon>Lymnaea</taxon>
    </lineage>
</organism>
<dbReference type="Pfam" id="PF00046">
    <property type="entry name" value="Homeodomain"/>
    <property type="match status" value="1"/>
</dbReference>
<evidence type="ECO:0000313" key="6">
    <source>
        <dbReference type="Proteomes" id="UP001497497"/>
    </source>
</evidence>
<protein>
    <recommendedName>
        <fullName evidence="4">Homeobox domain-containing protein</fullName>
    </recommendedName>
</protein>
<dbReference type="InterPro" id="IPR001356">
    <property type="entry name" value="HD"/>
</dbReference>
<proteinExistence type="predicted"/>
<sequence length="103" mass="11598">MERGIGGSTLQTDDAPIESLTPGSTLQTEAAPIQCLTPGSSQQADTAPSKNLSPDQLMYLENIIHFQGRLTPERREDLAKELNVDERAIKQWVRMTRDYPFFY</sequence>
<dbReference type="InterPro" id="IPR009057">
    <property type="entry name" value="Homeodomain-like_sf"/>
</dbReference>
<reference evidence="5 6" key="1">
    <citation type="submission" date="2024-04" db="EMBL/GenBank/DDBJ databases">
        <authorList>
            <consortium name="Genoscope - CEA"/>
            <person name="William W."/>
        </authorList>
    </citation>
    <scope>NUCLEOTIDE SEQUENCE [LARGE SCALE GENOMIC DNA]</scope>
</reference>
<keyword evidence="1 2" id="KW-0539">Nucleus</keyword>
<evidence type="ECO:0000256" key="2">
    <source>
        <dbReference type="RuleBase" id="RU000682"/>
    </source>
</evidence>
<name>A0AAV2IM48_LYMST</name>
<accession>A0AAV2IM48</accession>